<dbReference type="EMBL" id="CP146256">
    <property type="protein sequence ID" value="XAH72330.1"/>
    <property type="molecule type" value="Genomic_DNA"/>
</dbReference>
<keyword evidence="1" id="KW-0812">Transmembrane</keyword>
<keyword evidence="3" id="KW-1185">Reference proteome</keyword>
<keyword evidence="1" id="KW-1133">Transmembrane helix</keyword>
<feature type="transmembrane region" description="Helical" evidence="1">
    <location>
        <begin position="55"/>
        <end position="77"/>
    </location>
</feature>
<organism evidence="2 3">
    <name type="scientific">Kineothrix sedimenti</name>
    <dbReference type="NCBI Taxonomy" id="3123317"/>
    <lineage>
        <taxon>Bacteria</taxon>
        <taxon>Bacillati</taxon>
        <taxon>Bacillota</taxon>
        <taxon>Clostridia</taxon>
        <taxon>Lachnospirales</taxon>
        <taxon>Lachnospiraceae</taxon>
        <taxon>Kineothrix</taxon>
    </lineage>
</organism>
<keyword evidence="1" id="KW-0472">Membrane</keyword>
<evidence type="ECO:0000313" key="2">
    <source>
        <dbReference type="EMBL" id="XAH72330.1"/>
    </source>
</evidence>
<dbReference type="Proteomes" id="UP001451571">
    <property type="component" value="Chromosome"/>
</dbReference>
<sequence>MKRKLIALLTILGALSTIRVIWSCISYSNRNSVSIIGGADGPTSIFLAAKIGNSATIYIVPGLLFIIALIIFSISFFKNKK</sequence>
<dbReference type="RefSeq" id="WP_342755948.1">
    <property type="nucleotide sequence ID" value="NZ_CP146256.1"/>
</dbReference>
<evidence type="ECO:0000313" key="3">
    <source>
        <dbReference type="Proteomes" id="UP001451571"/>
    </source>
</evidence>
<evidence type="ECO:0008006" key="4">
    <source>
        <dbReference type="Google" id="ProtNLM"/>
    </source>
</evidence>
<name>A0ABZ3ES18_9FIRM</name>
<accession>A0ABZ3ES18</accession>
<evidence type="ECO:0000256" key="1">
    <source>
        <dbReference type="SAM" id="Phobius"/>
    </source>
</evidence>
<proteinExistence type="predicted"/>
<gene>
    <name evidence="2" type="ORF">V6984_12410</name>
</gene>
<reference evidence="2 3" key="1">
    <citation type="submission" date="2024-02" db="EMBL/GenBank/DDBJ databases">
        <title>Bacterial strain from lacustrine sediment.</title>
        <authorList>
            <person name="Petit C."/>
            <person name="Fadhlaoui K."/>
        </authorList>
    </citation>
    <scope>NUCLEOTIDE SEQUENCE [LARGE SCALE GENOMIC DNA]</scope>
    <source>
        <strain evidence="2 3">IPX-CK</strain>
    </source>
</reference>
<protein>
    <recommendedName>
        <fullName evidence="4">Oxaloacetate decarboxylase</fullName>
    </recommendedName>
</protein>